<feature type="domain" description="ABC transmembrane type-1" evidence="9">
    <location>
        <begin position="20"/>
        <end position="289"/>
    </location>
</feature>
<dbReference type="EC" id="3.6.3.44" evidence="10"/>
<dbReference type="RefSeq" id="WP_115086443.1">
    <property type="nucleotide sequence ID" value="NZ_CBCSFG010000019.1"/>
</dbReference>
<dbReference type="Pfam" id="PF00005">
    <property type="entry name" value="ABC_tran"/>
    <property type="match status" value="1"/>
</dbReference>
<evidence type="ECO:0000313" key="11">
    <source>
        <dbReference type="Proteomes" id="UP000255177"/>
    </source>
</evidence>
<evidence type="ECO:0000313" key="10">
    <source>
        <dbReference type="EMBL" id="SUQ62852.1"/>
    </source>
</evidence>
<feature type="domain" description="ABC transporter" evidence="8">
    <location>
        <begin position="326"/>
        <end position="560"/>
    </location>
</feature>
<evidence type="ECO:0000259" key="8">
    <source>
        <dbReference type="PROSITE" id="PS50893"/>
    </source>
</evidence>
<dbReference type="PANTHER" id="PTHR24221">
    <property type="entry name" value="ATP-BINDING CASSETTE SUB-FAMILY B"/>
    <property type="match status" value="1"/>
</dbReference>
<dbReference type="GO" id="GO:0034040">
    <property type="term" value="F:ATPase-coupled lipid transmembrane transporter activity"/>
    <property type="evidence" value="ECO:0007669"/>
    <property type="project" value="TreeGrafter"/>
</dbReference>
<keyword evidence="2 7" id="KW-0812">Transmembrane</keyword>
<dbReference type="Gene3D" id="1.20.1560.10">
    <property type="entry name" value="ABC transporter type 1, transmembrane domain"/>
    <property type="match status" value="1"/>
</dbReference>
<dbReference type="Gene3D" id="3.40.50.300">
    <property type="entry name" value="P-loop containing nucleotide triphosphate hydrolases"/>
    <property type="match status" value="1"/>
</dbReference>
<evidence type="ECO:0000259" key="9">
    <source>
        <dbReference type="PROSITE" id="PS50929"/>
    </source>
</evidence>
<evidence type="ECO:0000256" key="6">
    <source>
        <dbReference type="ARBA" id="ARBA00023136"/>
    </source>
</evidence>
<dbReference type="PROSITE" id="PS50893">
    <property type="entry name" value="ABC_TRANSPORTER_2"/>
    <property type="match status" value="1"/>
</dbReference>
<dbReference type="InterPro" id="IPR039421">
    <property type="entry name" value="Type_1_exporter"/>
</dbReference>
<dbReference type="GO" id="GO:0005886">
    <property type="term" value="C:plasma membrane"/>
    <property type="evidence" value="ECO:0007669"/>
    <property type="project" value="UniProtKB-SubCell"/>
</dbReference>
<evidence type="ECO:0000256" key="7">
    <source>
        <dbReference type="SAM" id="Phobius"/>
    </source>
</evidence>
<dbReference type="InterPro" id="IPR003439">
    <property type="entry name" value="ABC_transporter-like_ATP-bd"/>
</dbReference>
<evidence type="ECO:0000256" key="5">
    <source>
        <dbReference type="ARBA" id="ARBA00022989"/>
    </source>
</evidence>
<reference evidence="11" key="1">
    <citation type="submission" date="2018-07" db="EMBL/GenBank/DDBJ databases">
        <authorList>
            <person name="Blom J."/>
        </authorList>
    </citation>
    <scope>NUCLEOTIDE SEQUENCE [LARGE SCALE GENOMIC DNA]</scope>
    <source>
        <strain evidence="11">CCOS 864</strain>
    </source>
</reference>
<name>A0A380SXY3_9PSED</name>
<keyword evidence="11" id="KW-1185">Reference proteome</keyword>
<evidence type="ECO:0000256" key="3">
    <source>
        <dbReference type="ARBA" id="ARBA00022741"/>
    </source>
</evidence>
<keyword evidence="10" id="KW-0378">Hydrolase</keyword>
<dbReference type="GO" id="GO:0016887">
    <property type="term" value="F:ATP hydrolysis activity"/>
    <property type="evidence" value="ECO:0007669"/>
    <property type="project" value="InterPro"/>
</dbReference>
<accession>A0A380SXY3</accession>
<gene>
    <name evidence="10" type="primary">lmrA</name>
    <name evidence="10" type="ORF">CCOS864_02301</name>
</gene>
<dbReference type="InterPro" id="IPR017871">
    <property type="entry name" value="ABC_transporter-like_CS"/>
</dbReference>
<proteinExistence type="predicted"/>
<keyword evidence="4 10" id="KW-0067">ATP-binding</keyword>
<evidence type="ECO:0000256" key="1">
    <source>
        <dbReference type="ARBA" id="ARBA00004651"/>
    </source>
</evidence>
<dbReference type="PROSITE" id="PS50929">
    <property type="entry name" value="ABC_TM1F"/>
    <property type="match status" value="1"/>
</dbReference>
<dbReference type="SMART" id="SM00382">
    <property type="entry name" value="AAA"/>
    <property type="match status" value="1"/>
</dbReference>
<dbReference type="InterPro" id="IPR027417">
    <property type="entry name" value="P-loop_NTPase"/>
</dbReference>
<dbReference type="PANTHER" id="PTHR24221:SF654">
    <property type="entry name" value="ATP-BINDING CASSETTE SUB-FAMILY B MEMBER 6"/>
    <property type="match status" value="1"/>
</dbReference>
<keyword evidence="3" id="KW-0547">Nucleotide-binding</keyword>
<feature type="transmembrane region" description="Helical" evidence="7">
    <location>
        <begin position="21"/>
        <end position="46"/>
    </location>
</feature>
<dbReference type="InterPro" id="IPR003593">
    <property type="entry name" value="AAA+_ATPase"/>
</dbReference>
<dbReference type="GO" id="GO:0005524">
    <property type="term" value="F:ATP binding"/>
    <property type="evidence" value="ECO:0007669"/>
    <property type="project" value="UniProtKB-KW"/>
</dbReference>
<dbReference type="AlphaFoldDB" id="A0A380SXY3"/>
<dbReference type="InterPro" id="IPR011527">
    <property type="entry name" value="ABC1_TM_dom"/>
</dbReference>
<dbReference type="SUPFAM" id="SSF52540">
    <property type="entry name" value="P-loop containing nucleoside triphosphate hydrolases"/>
    <property type="match status" value="1"/>
</dbReference>
<feature type="transmembrane region" description="Helical" evidence="7">
    <location>
        <begin position="152"/>
        <end position="171"/>
    </location>
</feature>
<evidence type="ECO:0000256" key="4">
    <source>
        <dbReference type="ARBA" id="ARBA00022840"/>
    </source>
</evidence>
<keyword evidence="5 7" id="KW-1133">Transmembrane helix</keyword>
<feature type="transmembrane region" description="Helical" evidence="7">
    <location>
        <begin position="58"/>
        <end position="75"/>
    </location>
</feature>
<feature type="transmembrane region" description="Helical" evidence="7">
    <location>
        <begin position="233"/>
        <end position="257"/>
    </location>
</feature>
<sequence>MSVFSSLRQLPLRTWQTLRGALIWMVLAAVLDGLAGLALVPLMLAWFDPAAPDALQPVWLLLGLTLLHALVSYIAQRRGYLAGAGLATGLVSRLLAHLPRLPLGRQRHLEDLVRGPVFNSMSIPAHLLAPLITALVTPTVVVLGLFAIAPRLALLLALAYLPLFGLLRWAGRRSLELEQQRQAVDRHAGQLLQAFAEQQPLMRSSADASQGQVALREALQQQHQATRSLNRRALPASLGFASAVQLVFSAVLVGGVLAVAAGHLPGALLVAVLVLLVRFVEPLSQLAQLDQALRMAWQALAQVLGVLGEPTLFSPQPGLQPRDASLQGQGLNSYGEHGEHLLKDLDLHCAPGTFTAIVGPSGAGKSTLLALLGRGMDAQAGEVRLGQVDIRQLSEQTLAAQLTQVFQDSGLFAGSLLWNVSMARPQATPAQLQQAAEAAALDEVLASLADGWHCEVGPGGALLSGGQRQRVGLARALLSEAPIVLLDEPTASLDARSEARVNRSLRALRGRRTLVLVSHNPALVRDADQILVLEAGRLSGCGSHEQLLATHPWYAQFVEQQRVDG</sequence>
<protein>
    <submittedName>
        <fullName evidence="10">Multidrug resistance ABC transporter ATP-binding and permease protein</fullName>
        <ecNumber evidence="10">3.6.3.44</ecNumber>
    </submittedName>
</protein>
<dbReference type="Proteomes" id="UP000255177">
    <property type="component" value="Unassembled WGS sequence"/>
</dbReference>
<dbReference type="PROSITE" id="PS00211">
    <property type="entry name" value="ABC_TRANSPORTER_1"/>
    <property type="match status" value="1"/>
</dbReference>
<comment type="subcellular location">
    <subcellularLocation>
        <location evidence="1">Cell membrane</location>
        <topology evidence="1">Multi-pass membrane protein</topology>
    </subcellularLocation>
</comment>
<keyword evidence="6 7" id="KW-0472">Membrane</keyword>
<dbReference type="SUPFAM" id="SSF90123">
    <property type="entry name" value="ABC transporter transmembrane region"/>
    <property type="match status" value="1"/>
</dbReference>
<dbReference type="GO" id="GO:0140359">
    <property type="term" value="F:ABC-type transporter activity"/>
    <property type="evidence" value="ECO:0007669"/>
    <property type="project" value="InterPro"/>
</dbReference>
<dbReference type="EMBL" id="UIDD01000007">
    <property type="protein sequence ID" value="SUQ62852.1"/>
    <property type="molecule type" value="Genomic_DNA"/>
</dbReference>
<organism evidence="10 11">
    <name type="scientific">Pseudomonas wadenswilerensis</name>
    <dbReference type="NCBI Taxonomy" id="1785161"/>
    <lineage>
        <taxon>Bacteria</taxon>
        <taxon>Pseudomonadati</taxon>
        <taxon>Pseudomonadota</taxon>
        <taxon>Gammaproteobacteria</taxon>
        <taxon>Pseudomonadales</taxon>
        <taxon>Pseudomonadaceae</taxon>
        <taxon>Pseudomonas</taxon>
    </lineage>
</organism>
<dbReference type="InterPro" id="IPR036640">
    <property type="entry name" value="ABC1_TM_sf"/>
</dbReference>
<evidence type="ECO:0000256" key="2">
    <source>
        <dbReference type="ARBA" id="ARBA00022692"/>
    </source>
</evidence>
<feature type="transmembrane region" description="Helical" evidence="7">
    <location>
        <begin position="127"/>
        <end position="146"/>
    </location>
</feature>